<evidence type="ECO:0000313" key="2">
    <source>
        <dbReference type="EMBL" id="AHH16867.1"/>
    </source>
</evidence>
<feature type="region of interest" description="Disordered" evidence="1">
    <location>
        <begin position="1"/>
        <end position="54"/>
    </location>
</feature>
<dbReference type="AlphaFoldDB" id="W5TCB5"/>
<reference evidence="2 3" key="1">
    <citation type="journal article" date="2014" name="Appl. Environ. Microbiol.">
        <title>Insights into the Microbial Degradation of Rubber and Gutta-Percha by Analysis of the Complete Genome of Nocardia nova SH22a.</title>
        <authorList>
            <person name="Luo Q."/>
            <person name="Hiessl S."/>
            <person name="Poehlein A."/>
            <person name="Daniel R."/>
            <person name="Steinbuchel A."/>
        </authorList>
    </citation>
    <scope>NUCLEOTIDE SEQUENCE [LARGE SCALE GENOMIC DNA]</scope>
    <source>
        <strain evidence="2">SH22a</strain>
    </source>
</reference>
<proteinExistence type="predicted"/>
<feature type="compositionally biased region" description="Basic and acidic residues" evidence="1">
    <location>
        <begin position="23"/>
        <end position="32"/>
    </location>
</feature>
<protein>
    <submittedName>
        <fullName evidence="2">Uncharacterized protein</fullName>
    </submittedName>
</protein>
<dbReference type="STRING" id="1415166.NONO_c20680"/>
<dbReference type="Proteomes" id="UP000019150">
    <property type="component" value="Chromosome"/>
</dbReference>
<gene>
    <name evidence="2" type="ORF">NONO_c20680</name>
</gene>
<evidence type="ECO:0000313" key="3">
    <source>
        <dbReference type="Proteomes" id="UP000019150"/>
    </source>
</evidence>
<organism evidence="2 3">
    <name type="scientific">Nocardia nova SH22a</name>
    <dbReference type="NCBI Taxonomy" id="1415166"/>
    <lineage>
        <taxon>Bacteria</taxon>
        <taxon>Bacillati</taxon>
        <taxon>Actinomycetota</taxon>
        <taxon>Actinomycetes</taxon>
        <taxon>Mycobacteriales</taxon>
        <taxon>Nocardiaceae</taxon>
        <taxon>Nocardia</taxon>
    </lineage>
</organism>
<keyword evidence="3" id="KW-1185">Reference proteome</keyword>
<accession>W5TCB5</accession>
<dbReference type="eggNOG" id="ENOG5032CIX">
    <property type="taxonomic scope" value="Bacteria"/>
</dbReference>
<dbReference type="KEGG" id="nno:NONO_c20680"/>
<name>W5TCB5_9NOCA</name>
<dbReference type="PATRIC" id="fig|1415166.3.peg.2101"/>
<evidence type="ECO:0000256" key="1">
    <source>
        <dbReference type="SAM" id="MobiDB-lite"/>
    </source>
</evidence>
<dbReference type="HOGENOM" id="CLU_3045838_0_0_11"/>
<dbReference type="RefSeq" id="WP_193365177.1">
    <property type="nucleotide sequence ID" value="NZ_CP006850.1"/>
</dbReference>
<dbReference type="EMBL" id="CP006850">
    <property type="protein sequence ID" value="AHH16867.1"/>
    <property type="molecule type" value="Genomic_DNA"/>
</dbReference>
<sequence>MGVFGEMFPGRKLSDESGGDSDGQPHRPRLDLDLDAGVIRLSGSSARSEDESAE</sequence>